<organism evidence="3 4">
    <name type="scientific">Duganella margarita</name>
    <dbReference type="NCBI Taxonomy" id="2692170"/>
    <lineage>
        <taxon>Bacteria</taxon>
        <taxon>Pseudomonadati</taxon>
        <taxon>Pseudomonadota</taxon>
        <taxon>Betaproteobacteria</taxon>
        <taxon>Burkholderiales</taxon>
        <taxon>Oxalobacteraceae</taxon>
        <taxon>Telluria group</taxon>
        <taxon>Duganella</taxon>
    </lineage>
</organism>
<dbReference type="Proteomes" id="UP000469734">
    <property type="component" value="Unassembled WGS sequence"/>
</dbReference>
<evidence type="ECO:0000256" key="1">
    <source>
        <dbReference type="SAM" id="MobiDB-lite"/>
    </source>
</evidence>
<evidence type="ECO:0000313" key="4">
    <source>
        <dbReference type="Proteomes" id="UP000469734"/>
    </source>
</evidence>
<gene>
    <name evidence="3" type="ORF">GTP56_17430</name>
</gene>
<feature type="region of interest" description="Disordered" evidence="1">
    <location>
        <begin position="24"/>
        <end position="44"/>
    </location>
</feature>
<dbReference type="Pfam" id="PF03432">
    <property type="entry name" value="Relaxase"/>
    <property type="match status" value="1"/>
</dbReference>
<name>A0A7X4H265_9BURK</name>
<evidence type="ECO:0000259" key="2">
    <source>
        <dbReference type="Pfam" id="PF03432"/>
    </source>
</evidence>
<dbReference type="RefSeq" id="WP_161051022.1">
    <property type="nucleotide sequence ID" value="NZ_WWCR01000018.1"/>
</dbReference>
<evidence type="ECO:0000313" key="3">
    <source>
        <dbReference type="EMBL" id="MYM73968.1"/>
    </source>
</evidence>
<feature type="domain" description="MobA/VirD2-like nuclease" evidence="2">
    <location>
        <begin position="124"/>
        <end position="217"/>
    </location>
</feature>
<comment type="caution">
    <text evidence="3">The sequence shown here is derived from an EMBL/GenBank/DDBJ whole genome shotgun (WGS) entry which is preliminary data.</text>
</comment>
<dbReference type="Gene3D" id="3.30.930.30">
    <property type="match status" value="1"/>
</dbReference>
<accession>A0A7X4H265</accession>
<dbReference type="InterPro" id="IPR005094">
    <property type="entry name" value="Endonuclease_MobA/VirD2"/>
</dbReference>
<dbReference type="AlphaFoldDB" id="A0A7X4H265"/>
<feature type="compositionally biased region" description="Low complexity" evidence="1">
    <location>
        <begin position="35"/>
        <end position="44"/>
    </location>
</feature>
<protein>
    <recommendedName>
        <fullName evidence="2">MobA/VirD2-like nuclease domain-containing protein</fullName>
    </recommendedName>
</protein>
<dbReference type="EMBL" id="WWCR01000018">
    <property type="protein sequence ID" value="MYM73968.1"/>
    <property type="molecule type" value="Genomic_DNA"/>
</dbReference>
<reference evidence="3 4" key="1">
    <citation type="submission" date="2019-12" db="EMBL/GenBank/DDBJ databases">
        <title>Novel species isolated from a subtropical stream in China.</title>
        <authorList>
            <person name="Lu H."/>
        </authorList>
    </citation>
    <scope>NUCLEOTIDE SEQUENCE [LARGE SCALE GENOMIC DNA]</scope>
    <source>
        <strain evidence="3 4">FT134W</strain>
    </source>
</reference>
<sequence length="319" mass="35652">MNKEHTDALLVEWDNAFNLRQSRRVATRSPRPLPAQAAGNSASADAVRQRLHGNVRRTPQALVRISGGGRGMRHIRAHLDYISRNGQLAVEGPDGEAYLGREEVRSLGDEWQHGGVPIADEASWREAVNIVLSMPEGTDAQGLLRAARDFARDEFSDHQYAMALHRYENDPGRNPSRHPHVHLCVKKTAPDGSRLNPRKEDLRRWRGCFAERLRCHGIDATASSRIERFQQKKGLPQSVYQLRKRDGARGPQTWATSPLAKAAAQLRQQAMLHRYAGVARILAGAEDGADRQLSVGLVALCEHGIGAPRQHERTEQRLR</sequence>
<proteinExistence type="predicted"/>